<organism evidence="2">
    <name type="scientific">Bifidobacterium fermentum</name>
    <dbReference type="NCBI Taxonomy" id="3059035"/>
    <lineage>
        <taxon>Bacteria</taxon>
        <taxon>Bacillati</taxon>
        <taxon>Actinomycetota</taxon>
        <taxon>Actinomycetes</taxon>
        <taxon>Bifidobacteriales</taxon>
        <taxon>Bifidobacteriaceae</taxon>
        <taxon>Bifidobacterium</taxon>
    </lineage>
</organism>
<feature type="region of interest" description="Disordered" evidence="1">
    <location>
        <begin position="1"/>
        <end position="62"/>
    </location>
</feature>
<gene>
    <name evidence="4" type="ORF">QN062_08030</name>
    <name evidence="3" type="ORF">QN216_02225</name>
    <name evidence="2" type="ORF">QN217_08220</name>
</gene>
<reference evidence="2" key="1">
    <citation type="submission" date="2023-07" db="EMBL/GenBank/DDBJ databases">
        <title>Bifidobacterium aquikefiriaerophilum sp. nov. and Bifidobacterium eccum sp. nov., isolated from water kefir.</title>
        <authorList>
            <person name="Breselge S."/>
            <person name="Bellassi P."/>
            <person name="Barcenilla C."/>
            <person name="Alvarez-Ordonez A."/>
            <person name="Morelli L."/>
            <person name="Cotter P.D."/>
        </authorList>
    </citation>
    <scope>NUCLEOTIDE SEQUENCE</scope>
    <source>
        <strain evidence="4">WK012_4_13</strain>
        <strain evidence="3">WK013_4_14</strain>
        <strain evidence="2">WK048_4_13</strain>
    </source>
</reference>
<dbReference type="KEGG" id="bfk:QN062_08030"/>
<sequence length="62" mass="7155">MSESEHDKQESKLERSFMKQNFGSHPGRDMQGDAVPDEEQELIDKDLKHLHNQSDDARGSEE</sequence>
<feature type="compositionally biased region" description="Basic and acidic residues" evidence="1">
    <location>
        <begin position="1"/>
        <end position="17"/>
    </location>
</feature>
<evidence type="ECO:0000256" key="1">
    <source>
        <dbReference type="SAM" id="MobiDB-lite"/>
    </source>
</evidence>
<evidence type="ECO:0000313" key="3">
    <source>
        <dbReference type="EMBL" id="XDS49107.1"/>
    </source>
</evidence>
<dbReference type="EMBL" id="CP129682">
    <property type="protein sequence ID" value="XDS49107.1"/>
    <property type="molecule type" value="Genomic_DNA"/>
</dbReference>
<evidence type="ECO:0000313" key="4">
    <source>
        <dbReference type="EMBL" id="XDS50332.1"/>
    </source>
</evidence>
<evidence type="ECO:0008006" key="5">
    <source>
        <dbReference type="Google" id="ProtNLM"/>
    </source>
</evidence>
<accession>A0AB39UAX1</accession>
<evidence type="ECO:0000313" key="2">
    <source>
        <dbReference type="EMBL" id="XDS46111.1"/>
    </source>
</evidence>
<name>A0AB39UAX1_9BIFI</name>
<feature type="compositionally biased region" description="Basic and acidic residues" evidence="1">
    <location>
        <begin position="42"/>
        <end position="62"/>
    </location>
</feature>
<protein>
    <recommendedName>
        <fullName evidence="5">YfhD family protein</fullName>
    </recommendedName>
</protein>
<dbReference type="EMBL" id="CP129675">
    <property type="protein sequence ID" value="XDS46111.1"/>
    <property type="molecule type" value="Genomic_DNA"/>
</dbReference>
<dbReference type="AlphaFoldDB" id="A0AB39UAX1"/>
<dbReference type="EMBL" id="CP129683">
    <property type="protein sequence ID" value="XDS50332.1"/>
    <property type="molecule type" value="Genomic_DNA"/>
</dbReference>
<dbReference type="RefSeq" id="WP_369341303.1">
    <property type="nucleotide sequence ID" value="NZ_CP129675.1"/>
</dbReference>
<proteinExistence type="predicted"/>